<dbReference type="RefSeq" id="WP_238228901.1">
    <property type="nucleotide sequence ID" value="NZ_BAAADH010000058.1"/>
</dbReference>
<keyword evidence="7" id="KW-1185">Reference proteome</keyword>
<keyword evidence="2" id="KW-0813">Transport</keyword>
<dbReference type="PANTHER" id="PTHR30483">
    <property type="entry name" value="LEUCINE-SPECIFIC-BINDING PROTEIN"/>
    <property type="match status" value="1"/>
</dbReference>
<organism evidence="6 7">
    <name type="scientific">Methylorubrum aminovorans</name>
    <dbReference type="NCBI Taxonomy" id="269069"/>
    <lineage>
        <taxon>Bacteria</taxon>
        <taxon>Pseudomonadati</taxon>
        <taxon>Pseudomonadota</taxon>
        <taxon>Alphaproteobacteria</taxon>
        <taxon>Hyphomicrobiales</taxon>
        <taxon>Methylobacteriaceae</taxon>
        <taxon>Methylorubrum</taxon>
    </lineage>
</organism>
<dbReference type="CDD" id="cd06268">
    <property type="entry name" value="PBP1_ABC_transporter_LIVBP-like"/>
    <property type="match status" value="1"/>
</dbReference>
<dbReference type="Pfam" id="PF13458">
    <property type="entry name" value="Peripla_BP_6"/>
    <property type="match status" value="1"/>
</dbReference>
<evidence type="ECO:0000313" key="6">
    <source>
        <dbReference type="EMBL" id="GJE68025.1"/>
    </source>
</evidence>
<reference evidence="6" key="1">
    <citation type="journal article" date="2021" name="Front. Microbiol.">
        <title>Comprehensive Comparative Genomics and Phenotyping of Methylobacterium Species.</title>
        <authorList>
            <person name="Alessa O."/>
            <person name="Ogura Y."/>
            <person name="Fujitani Y."/>
            <person name="Takami H."/>
            <person name="Hayashi T."/>
            <person name="Sahin N."/>
            <person name="Tani A."/>
        </authorList>
    </citation>
    <scope>NUCLEOTIDE SEQUENCE</scope>
    <source>
        <strain evidence="6">NBRC 15686</strain>
    </source>
</reference>
<dbReference type="InterPro" id="IPR000709">
    <property type="entry name" value="Leu_Ile_Val-bd"/>
</dbReference>
<protein>
    <recommendedName>
        <fullName evidence="5">Leucine-binding protein domain-containing protein</fullName>
    </recommendedName>
</protein>
<comment type="similarity">
    <text evidence="1">Belongs to the leucine-binding protein family.</text>
</comment>
<evidence type="ECO:0000256" key="4">
    <source>
        <dbReference type="ARBA" id="ARBA00022970"/>
    </source>
</evidence>
<feature type="domain" description="Leucine-binding protein" evidence="5">
    <location>
        <begin position="3"/>
        <end position="348"/>
    </location>
</feature>
<reference evidence="6" key="2">
    <citation type="submission" date="2021-08" db="EMBL/GenBank/DDBJ databases">
        <authorList>
            <person name="Tani A."/>
            <person name="Ola A."/>
            <person name="Ogura Y."/>
            <person name="Katsura K."/>
            <person name="Hayashi T."/>
        </authorList>
    </citation>
    <scope>NUCLEOTIDE SEQUENCE</scope>
    <source>
        <strain evidence="6">NBRC 15686</strain>
    </source>
</reference>
<dbReference type="InterPro" id="IPR051010">
    <property type="entry name" value="BCAA_transport"/>
</dbReference>
<gene>
    <name evidence="6" type="ORF">LNAOJCKE_5261</name>
</gene>
<evidence type="ECO:0000256" key="3">
    <source>
        <dbReference type="ARBA" id="ARBA00022729"/>
    </source>
</evidence>
<dbReference type="Gene3D" id="3.40.50.2300">
    <property type="match status" value="2"/>
</dbReference>
<name>A0ABQ4UPL5_9HYPH</name>
<keyword evidence="3" id="KW-0732">Signal</keyword>
<dbReference type="EMBL" id="BPRC01000040">
    <property type="protein sequence ID" value="GJE68025.1"/>
    <property type="molecule type" value="Genomic_DNA"/>
</dbReference>
<accession>A0ABQ4UPL5</accession>
<evidence type="ECO:0000313" key="7">
    <source>
        <dbReference type="Proteomes" id="UP001055039"/>
    </source>
</evidence>
<proteinExistence type="inferred from homology"/>
<sequence>MSTIPIGSMVPLTGASAADGREFQRGVEFAVEEVNARGGILGKKLKPIFVDTGDQCAEAVSAAARELISVHQVHAIINGYNIGAQNAEYEPIADAGVIYIHHNTLLQHHDTVMSDPGRYFGCFMGDPAEYWYGQGFIKFISWLRDSGQWRPESNRLAIISGSRPYSIVIANAMRSVAADFGWCVVFGPEVVKTPTSNWTAVLERVRETKPAVIANTHFYASDIAHFQKQFLSKPMNCLVYLQYGAMHQTFIEVAGQAAEGVIVGTVIGLLHDEVGKAFGRRYHARFGPDATPGVGCLPYSSVHHFAIAAAVAGGSGGPYEFEQNREVARRLIEISYRSVAGTIRYHPKWQAAIPYPDATNDPSQGVPHLFYQVQDYKKEQVVIAPIPYEKSRFRLPPWLSASETTPKAAGGK</sequence>
<comment type="caution">
    <text evidence="6">The sequence shown here is derived from an EMBL/GenBank/DDBJ whole genome shotgun (WGS) entry which is preliminary data.</text>
</comment>
<keyword evidence="4" id="KW-0029">Amino-acid transport</keyword>
<dbReference type="SUPFAM" id="SSF53822">
    <property type="entry name" value="Periplasmic binding protein-like I"/>
    <property type="match status" value="1"/>
</dbReference>
<dbReference type="InterPro" id="IPR028081">
    <property type="entry name" value="Leu-bd"/>
</dbReference>
<dbReference type="PANTHER" id="PTHR30483:SF6">
    <property type="entry name" value="PERIPLASMIC BINDING PROTEIN OF ABC TRANSPORTER FOR NATURAL AMINO ACIDS"/>
    <property type="match status" value="1"/>
</dbReference>
<dbReference type="InterPro" id="IPR028082">
    <property type="entry name" value="Peripla_BP_I"/>
</dbReference>
<evidence type="ECO:0000256" key="2">
    <source>
        <dbReference type="ARBA" id="ARBA00022448"/>
    </source>
</evidence>
<evidence type="ECO:0000256" key="1">
    <source>
        <dbReference type="ARBA" id="ARBA00010062"/>
    </source>
</evidence>
<dbReference type="PRINTS" id="PR00337">
    <property type="entry name" value="LEUILEVALBP"/>
</dbReference>
<dbReference type="Proteomes" id="UP001055039">
    <property type="component" value="Unassembled WGS sequence"/>
</dbReference>
<evidence type="ECO:0000259" key="5">
    <source>
        <dbReference type="Pfam" id="PF13458"/>
    </source>
</evidence>